<proteinExistence type="predicted"/>
<protein>
    <submittedName>
        <fullName evidence="1">Uncharacterized protein</fullName>
    </submittedName>
</protein>
<organism evidence="1 2">
    <name type="scientific">Pluteus cervinus</name>
    <dbReference type="NCBI Taxonomy" id="181527"/>
    <lineage>
        <taxon>Eukaryota</taxon>
        <taxon>Fungi</taxon>
        <taxon>Dikarya</taxon>
        <taxon>Basidiomycota</taxon>
        <taxon>Agaricomycotina</taxon>
        <taxon>Agaricomycetes</taxon>
        <taxon>Agaricomycetidae</taxon>
        <taxon>Agaricales</taxon>
        <taxon>Pluteineae</taxon>
        <taxon>Pluteaceae</taxon>
        <taxon>Pluteus</taxon>
    </lineage>
</organism>
<dbReference type="EMBL" id="ML208550">
    <property type="protein sequence ID" value="TFK62924.1"/>
    <property type="molecule type" value="Genomic_DNA"/>
</dbReference>
<dbReference type="Proteomes" id="UP000308600">
    <property type="component" value="Unassembled WGS sequence"/>
</dbReference>
<evidence type="ECO:0000313" key="2">
    <source>
        <dbReference type="Proteomes" id="UP000308600"/>
    </source>
</evidence>
<gene>
    <name evidence="1" type="ORF">BDN72DRAFT_776523</name>
</gene>
<name>A0ACD3ABZ6_9AGAR</name>
<keyword evidence="2" id="KW-1185">Reference proteome</keyword>
<accession>A0ACD3ABZ6</accession>
<feature type="non-terminal residue" evidence="1">
    <location>
        <position position="113"/>
    </location>
</feature>
<sequence length="113" mass="12855">MLKKGTYVTFTINSLATIEDVYDDPIAYKAAIRQRNKQYVGYVLESHSPSNDGYPWKSYTIIPLAPKLPVADEEEHISPTMCTPVVPTKPRRHPTSRPALTPSKPLPFRRCFH</sequence>
<evidence type="ECO:0000313" key="1">
    <source>
        <dbReference type="EMBL" id="TFK62924.1"/>
    </source>
</evidence>
<reference evidence="1 2" key="1">
    <citation type="journal article" date="2019" name="Nat. Ecol. Evol.">
        <title>Megaphylogeny resolves global patterns of mushroom evolution.</title>
        <authorList>
            <person name="Varga T."/>
            <person name="Krizsan K."/>
            <person name="Foldi C."/>
            <person name="Dima B."/>
            <person name="Sanchez-Garcia M."/>
            <person name="Sanchez-Ramirez S."/>
            <person name="Szollosi G.J."/>
            <person name="Szarkandi J.G."/>
            <person name="Papp V."/>
            <person name="Albert L."/>
            <person name="Andreopoulos W."/>
            <person name="Angelini C."/>
            <person name="Antonin V."/>
            <person name="Barry K.W."/>
            <person name="Bougher N.L."/>
            <person name="Buchanan P."/>
            <person name="Buyck B."/>
            <person name="Bense V."/>
            <person name="Catcheside P."/>
            <person name="Chovatia M."/>
            <person name="Cooper J."/>
            <person name="Damon W."/>
            <person name="Desjardin D."/>
            <person name="Finy P."/>
            <person name="Geml J."/>
            <person name="Haridas S."/>
            <person name="Hughes K."/>
            <person name="Justo A."/>
            <person name="Karasinski D."/>
            <person name="Kautmanova I."/>
            <person name="Kiss B."/>
            <person name="Kocsube S."/>
            <person name="Kotiranta H."/>
            <person name="LaButti K.M."/>
            <person name="Lechner B.E."/>
            <person name="Liimatainen K."/>
            <person name="Lipzen A."/>
            <person name="Lukacs Z."/>
            <person name="Mihaltcheva S."/>
            <person name="Morgado L.N."/>
            <person name="Niskanen T."/>
            <person name="Noordeloos M.E."/>
            <person name="Ohm R.A."/>
            <person name="Ortiz-Santana B."/>
            <person name="Ovrebo C."/>
            <person name="Racz N."/>
            <person name="Riley R."/>
            <person name="Savchenko A."/>
            <person name="Shiryaev A."/>
            <person name="Soop K."/>
            <person name="Spirin V."/>
            <person name="Szebenyi C."/>
            <person name="Tomsovsky M."/>
            <person name="Tulloss R.E."/>
            <person name="Uehling J."/>
            <person name="Grigoriev I.V."/>
            <person name="Vagvolgyi C."/>
            <person name="Papp T."/>
            <person name="Martin F.M."/>
            <person name="Miettinen O."/>
            <person name="Hibbett D.S."/>
            <person name="Nagy L.G."/>
        </authorList>
    </citation>
    <scope>NUCLEOTIDE SEQUENCE [LARGE SCALE GENOMIC DNA]</scope>
    <source>
        <strain evidence="1 2">NL-1719</strain>
    </source>
</reference>